<evidence type="ECO:0000259" key="2">
    <source>
        <dbReference type="Pfam" id="PF08550"/>
    </source>
</evidence>
<dbReference type="OrthoDB" id="515401at2759"/>
<keyword evidence="4" id="KW-1185">Reference proteome</keyword>
<evidence type="ECO:0000313" key="3">
    <source>
        <dbReference type="EMBL" id="KAH7009434.1"/>
    </source>
</evidence>
<reference evidence="3" key="1">
    <citation type="journal article" date="2021" name="Nat. Commun.">
        <title>Genetic determinants of endophytism in the Arabidopsis root mycobiome.</title>
        <authorList>
            <person name="Mesny F."/>
            <person name="Miyauchi S."/>
            <person name="Thiergart T."/>
            <person name="Pickel B."/>
            <person name="Atanasova L."/>
            <person name="Karlsson M."/>
            <person name="Huettel B."/>
            <person name="Barry K.W."/>
            <person name="Haridas S."/>
            <person name="Chen C."/>
            <person name="Bauer D."/>
            <person name="Andreopoulos W."/>
            <person name="Pangilinan J."/>
            <person name="LaButti K."/>
            <person name="Riley R."/>
            <person name="Lipzen A."/>
            <person name="Clum A."/>
            <person name="Drula E."/>
            <person name="Henrissat B."/>
            <person name="Kohler A."/>
            <person name="Grigoriev I.V."/>
            <person name="Martin F.M."/>
            <person name="Hacquard S."/>
        </authorList>
    </citation>
    <scope>NUCLEOTIDE SEQUENCE</scope>
    <source>
        <strain evidence="3">MPI-CAGE-CH-0230</strain>
    </source>
</reference>
<dbReference type="InterPro" id="IPR013860">
    <property type="entry name" value="AreA_GATA"/>
</dbReference>
<proteinExistence type="predicted"/>
<dbReference type="EMBL" id="JAGTJQ010000018">
    <property type="protein sequence ID" value="KAH7009434.1"/>
    <property type="molecule type" value="Genomic_DNA"/>
</dbReference>
<organism evidence="3 4">
    <name type="scientific">Microdochium trichocladiopsis</name>
    <dbReference type="NCBI Taxonomy" id="1682393"/>
    <lineage>
        <taxon>Eukaryota</taxon>
        <taxon>Fungi</taxon>
        <taxon>Dikarya</taxon>
        <taxon>Ascomycota</taxon>
        <taxon>Pezizomycotina</taxon>
        <taxon>Sordariomycetes</taxon>
        <taxon>Xylariomycetidae</taxon>
        <taxon>Xylariales</taxon>
        <taxon>Microdochiaceae</taxon>
        <taxon>Microdochium</taxon>
    </lineage>
</organism>
<feature type="region of interest" description="Disordered" evidence="1">
    <location>
        <begin position="167"/>
        <end position="188"/>
    </location>
</feature>
<feature type="region of interest" description="Disordered" evidence="1">
    <location>
        <begin position="1"/>
        <end position="23"/>
    </location>
</feature>
<comment type="caution">
    <text evidence="3">The sequence shown here is derived from an EMBL/GenBank/DDBJ whole genome shotgun (WGS) entry which is preliminary data.</text>
</comment>
<feature type="domain" description="Nitrogen regulatory protein areA GATA-like" evidence="2">
    <location>
        <begin position="78"/>
        <end position="104"/>
    </location>
</feature>
<dbReference type="Proteomes" id="UP000756346">
    <property type="component" value="Unassembled WGS sequence"/>
</dbReference>
<accession>A0A9P9BHA5</accession>
<gene>
    <name evidence="3" type="ORF">B0I36DRAFT_342398</name>
</gene>
<dbReference type="AlphaFoldDB" id="A0A9P9BHA5"/>
<evidence type="ECO:0000256" key="1">
    <source>
        <dbReference type="SAM" id="MobiDB-lite"/>
    </source>
</evidence>
<protein>
    <recommendedName>
        <fullName evidence="2">Nitrogen regulatory protein areA GATA-like domain-containing protein</fullName>
    </recommendedName>
</protein>
<dbReference type="Pfam" id="PF08550">
    <property type="entry name" value="GATA_AreA"/>
    <property type="match status" value="1"/>
</dbReference>
<sequence length="215" mass="24171">MNPTTMEHDYRFPRRPDGRQLGDHDRRILDVSMLDKTSAAAGHRLLSTPLFPPFGEANAAQQKSLSQMQQEDPLAMQVWKFFSRTKQQLPDQDRMENLTWRMMAVEIRKQRAAKLQQFRTVRPPMQNAPSGIAQLRKSSENAVSTVDAMNIDDFIFSENAATPAGIASPLPPSAAPNSNRSLAHGCITDDRAVSSRDFDRALRALSRGRPKERSI</sequence>
<evidence type="ECO:0000313" key="4">
    <source>
        <dbReference type="Proteomes" id="UP000756346"/>
    </source>
</evidence>
<dbReference type="RefSeq" id="XP_046004062.1">
    <property type="nucleotide sequence ID" value="XM_046156080.1"/>
</dbReference>
<dbReference type="GeneID" id="70185626"/>
<name>A0A9P9BHA5_9PEZI</name>